<protein>
    <submittedName>
        <fullName evidence="6">NADH dehydrogenase, FAD-containing subunit</fullName>
    </submittedName>
</protein>
<evidence type="ECO:0000313" key="6">
    <source>
        <dbReference type="EMBL" id="SMO74501.1"/>
    </source>
</evidence>
<dbReference type="OrthoDB" id="9781621at2"/>
<name>A0A521DTR4_9RHOB</name>
<gene>
    <name evidence="6" type="ORF">SAMN06265380_107121</name>
</gene>
<dbReference type="PANTHER" id="PTHR43735">
    <property type="entry name" value="APOPTOSIS-INDUCING FACTOR 1"/>
    <property type="match status" value="1"/>
</dbReference>
<evidence type="ECO:0000256" key="3">
    <source>
        <dbReference type="ARBA" id="ARBA00022827"/>
    </source>
</evidence>
<evidence type="ECO:0000256" key="4">
    <source>
        <dbReference type="ARBA" id="ARBA00023002"/>
    </source>
</evidence>
<dbReference type="PRINTS" id="PR00368">
    <property type="entry name" value="FADPNR"/>
</dbReference>
<comment type="similarity">
    <text evidence="1">Belongs to the FAD-dependent oxidoreductase family.</text>
</comment>
<dbReference type="PANTHER" id="PTHR43735:SF3">
    <property type="entry name" value="FERROPTOSIS SUPPRESSOR PROTEIN 1"/>
    <property type="match status" value="1"/>
</dbReference>
<keyword evidence="7" id="KW-1185">Reference proteome</keyword>
<organism evidence="6 7">
    <name type="scientific">Ruegeria faecimaris</name>
    <dbReference type="NCBI Taxonomy" id="686389"/>
    <lineage>
        <taxon>Bacteria</taxon>
        <taxon>Pseudomonadati</taxon>
        <taxon>Pseudomonadota</taxon>
        <taxon>Alphaproteobacteria</taxon>
        <taxon>Rhodobacterales</taxon>
        <taxon>Roseobacteraceae</taxon>
        <taxon>Ruegeria</taxon>
    </lineage>
</organism>
<proteinExistence type="inferred from homology"/>
<dbReference type="InterPro" id="IPR036188">
    <property type="entry name" value="FAD/NAD-bd_sf"/>
</dbReference>
<sequence>MAKKKIVIIGGGYVGFEVARELDACADVTLIEQREAFVHPPAAIRALVEPALLDQIILPYDNLLQSGKVVRGRAVSVSETEVTLESGAVFPADYILIATGSSYAAPFKPSGDSIADFQQASKDVSAQLAKANSVVIVGAGAVGTELAGETASAHPGKSITLVSSDDTLFPKYPAKLGAQLKGKLERLGVTVILGQRAQDLRHLDRPYEGSVSLTDGRVIAADLVFPVVGSKPQSSLVQSLPGVSADALGRVKTDKWLRPSSYPNVFVGGDIADIGDGMTIVATARQNPWLIKTLKKVIEGAPVESQKPYAPWKKAPILVPLGPVIGSSWLFVTVGDWITRKIKGKDIFIPKYRKAFGISSSGK</sequence>
<keyword evidence="3" id="KW-0274">FAD</keyword>
<dbReference type="Proteomes" id="UP000319555">
    <property type="component" value="Unassembled WGS sequence"/>
</dbReference>
<dbReference type="InterPro" id="IPR023753">
    <property type="entry name" value="FAD/NAD-binding_dom"/>
</dbReference>
<evidence type="ECO:0000256" key="2">
    <source>
        <dbReference type="ARBA" id="ARBA00022630"/>
    </source>
</evidence>
<dbReference type="GO" id="GO:0050660">
    <property type="term" value="F:flavin adenine dinucleotide binding"/>
    <property type="evidence" value="ECO:0007669"/>
    <property type="project" value="TreeGrafter"/>
</dbReference>
<dbReference type="Gene3D" id="3.50.50.100">
    <property type="match status" value="1"/>
</dbReference>
<dbReference type="RefSeq" id="WP_142637838.1">
    <property type="nucleotide sequence ID" value="NZ_CANNGM010000006.1"/>
</dbReference>
<dbReference type="Pfam" id="PF07992">
    <property type="entry name" value="Pyr_redox_2"/>
    <property type="match status" value="2"/>
</dbReference>
<dbReference type="GO" id="GO:0004174">
    <property type="term" value="F:electron-transferring-flavoprotein dehydrogenase activity"/>
    <property type="evidence" value="ECO:0007669"/>
    <property type="project" value="TreeGrafter"/>
</dbReference>
<evidence type="ECO:0000256" key="1">
    <source>
        <dbReference type="ARBA" id="ARBA00006442"/>
    </source>
</evidence>
<reference evidence="6 7" key="1">
    <citation type="submission" date="2017-05" db="EMBL/GenBank/DDBJ databases">
        <authorList>
            <person name="Varghese N."/>
            <person name="Submissions S."/>
        </authorList>
    </citation>
    <scope>NUCLEOTIDE SEQUENCE [LARGE SCALE GENOMIC DNA]</scope>
    <source>
        <strain evidence="6 7">DSM 28009</strain>
    </source>
</reference>
<dbReference type="PRINTS" id="PR00469">
    <property type="entry name" value="PNDRDTASEII"/>
</dbReference>
<accession>A0A521DTR4</accession>
<keyword evidence="4" id="KW-0560">Oxidoreductase</keyword>
<feature type="domain" description="FAD/NAD(P)-binding" evidence="5">
    <location>
        <begin position="3"/>
        <end position="48"/>
    </location>
</feature>
<dbReference type="SUPFAM" id="SSF51905">
    <property type="entry name" value="FAD/NAD(P)-binding domain"/>
    <property type="match status" value="1"/>
</dbReference>
<evidence type="ECO:0000313" key="7">
    <source>
        <dbReference type="Proteomes" id="UP000319555"/>
    </source>
</evidence>
<feature type="domain" description="FAD/NAD(P)-binding" evidence="5">
    <location>
        <begin position="70"/>
        <end position="285"/>
    </location>
</feature>
<evidence type="ECO:0000259" key="5">
    <source>
        <dbReference type="Pfam" id="PF07992"/>
    </source>
</evidence>
<dbReference type="EMBL" id="FXTE01000007">
    <property type="protein sequence ID" value="SMO74501.1"/>
    <property type="molecule type" value="Genomic_DNA"/>
</dbReference>
<dbReference type="GO" id="GO:0005737">
    <property type="term" value="C:cytoplasm"/>
    <property type="evidence" value="ECO:0007669"/>
    <property type="project" value="TreeGrafter"/>
</dbReference>
<dbReference type="AlphaFoldDB" id="A0A521DTR4"/>
<keyword evidence="2" id="KW-0285">Flavoprotein</keyword>